<keyword evidence="3 6" id="KW-0812">Transmembrane</keyword>
<reference evidence="8 9" key="2">
    <citation type="journal article" date="2017" name="Genome Announc.">
        <title>Draft Genome Sequences of Four Alkaliphilic Bacteria Belonging to the Anaerobacillus Genus.</title>
        <authorList>
            <person name="Bassil N.M."/>
            <person name="Lloyd J.R."/>
        </authorList>
    </citation>
    <scope>NUCLEOTIDE SEQUENCE [LARGE SCALE GENOMIC DNA]</scope>
    <source>
        <strain evidence="8 9">NB2006</strain>
    </source>
</reference>
<dbReference type="Pfam" id="PF02588">
    <property type="entry name" value="YitT_membrane"/>
    <property type="match status" value="1"/>
</dbReference>
<comment type="subcellular location">
    <subcellularLocation>
        <location evidence="1">Cell membrane</location>
        <topology evidence="1">Multi-pass membrane protein</topology>
    </subcellularLocation>
</comment>
<evidence type="ECO:0000313" key="8">
    <source>
        <dbReference type="EMBL" id="QOY34852.1"/>
    </source>
</evidence>
<dbReference type="OrthoDB" id="1523490at2"/>
<proteinExistence type="predicted"/>
<dbReference type="EMBL" id="CP063356">
    <property type="protein sequence ID" value="QOY34852.1"/>
    <property type="molecule type" value="Genomic_DNA"/>
</dbReference>
<organism evidence="7 9">
    <name type="scientific">Anaerobacillus isosaccharinicus</name>
    <dbReference type="NCBI Taxonomy" id="1532552"/>
    <lineage>
        <taxon>Bacteria</taxon>
        <taxon>Bacillati</taxon>
        <taxon>Bacillota</taxon>
        <taxon>Bacilli</taxon>
        <taxon>Bacillales</taxon>
        <taxon>Bacillaceae</taxon>
        <taxon>Anaerobacillus</taxon>
    </lineage>
</organism>
<evidence type="ECO:0000256" key="6">
    <source>
        <dbReference type="SAM" id="Phobius"/>
    </source>
</evidence>
<keyword evidence="9" id="KW-1185">Reference proteome</keyword>
<dbReference type="InterPro" id="IPR003740">
    <property type="entry name" value="YitT"/>
</dbReference>
<evidence type="ECO:0000256" key="2">
    <source>
        <dbReference type="ARBA" id="ARBA00022475"/>
    </source>
</evidence>
<protein>
    <submittedName>
        <fullName evidence="8">YitT family protein</fullName>
    </submittedName>
</protein>
<evidence type="ECO:0000256" key="3">
    <source>
        <dbReference type="ARBA" id="ARBA00022692"/>
    </source>
</evidence>
<dbReference type="EMBL" id="LQXD01000170">
    <property type="protein sequence ID" value="OIJ07505.1"/>
    <property type="molecule type" value="Genomic_DNA"/>
</dbReference>
<reference evidence="7 9" key="1">
    <citation type="submission" date="2016-10" db="EMBL/GenBank/DDBJ databases">
        <title>Draft genome sequences of four alkaliphilic bacteria belonging to the Anaerobacillus genus.</title>
        <authorList>
            <person name="Bassil N.M."/>
            <person name="Lloyd J.R."/>
        </authorList>
    </citation>
    <scope>NUCLEOTIDE SEQUENCE [LARGE SCALE GENOMIC DNA]</scope>
    <source>
        <strain evidence="7 9">NB2006</strain>
    </source>
</reference>
<dbReference type="AlphaFoldDB" id="A0A1S2L7F4"/>
<dbReference type="PANTHER" id="PTHR33545:SF5">
    <property type="entry name" value="UPF0750 MEMBRANE PROTEIN YITT"/>
    <property type="match status" value="1"/>
</dbReference>
<evidence type="ECO:0000256" key="4">
    <source>
        <dbReference type="ARBA" id="ARBA00022989"/>
    </source>
</evidence>
<reference evidence="8 9" key="3">
    <citation type="journal article" date="2019" name="Int. J. Syst. Evol. Microbiol.">
        <title>Anaerobacillus isosaccharinicus sp. nov., an alkaliphilic bacterium which degrades isosaccharinic acid.</title>
        <authorList>
            <person name="Bassil N.M."/>
            <person name="Lloyd J.R."/>
        </authorList>
    </citation>
    <scope>NUCLEOTIDE SEQUENCE [LARGE SCALE GENOMIC DNA]</scope>
    <source>
        <strain evidence="8 9">NB2006</strain>
    </source>
</reference>
<keyword evidence="2" id="KW-1003">Cell membrane</keyword>
<dbReference type="InterPro" id="IPR051461">
    <property type="entry name" value="UPF0750_membrane"/>
</dbReference>
<evidence type="ECO:0000256" key="1">
    <source>
        <dbReference type="ARBA" id="ARBA00004651"/>
    </source>
</evidence>
<gene>
    <name evidence="8" type="ORF">AWH56_019325</name>
    <name evidence="7" type="ORF">AWH56_20300</name>
</gene>
<dbReference type="PANTHER" id="PTHR33545">
    <property type="entry name" value="UPF0750 MEMBRANE PROTEIN YITT-RELATED"/>
    <property type="match status" value="1"/>
</dbReference>
<name>A0A1S2L7F4_9BACI</name>
<dbReference type="Proteomes" id="UP000180175">
    <property type="component" value="Chromosome"/>
</dbReference>
<evidence type="ECO:0000313" key="7">
    <source>
        <dbReference type="EMBL" id="OIJ07505.1"/>
    </source>
</evidence>
<evidence type="ECO:0000256" key="5">
    <source>
        <dbReference type="ARBA" id="ARBA00023136"/>
    </source>
</evidence>
<feature type="transmembrane region" description="Helical" evidence="6">
    <location>
        <begin position="68"/>
        <end position="87"/>
    </location>
</feature>
<feature type="transmembrane region" description="Helical" evidence="6">
    <location>
        <begin position="168"/>
        <end position="185"/>
    </location>
</feature>
<sequence>MQILKKMAFVLIGLFLTSFGVKILSESMLTFGGTAGIATMLTYISTLSWGGLFFLVNLPFFIISLGQLGKWFTISSFMSIIGISVINDSLAIFIPSFQIAPIAAAVLAGFFIGVGVTFVLNNGSSLGGIHILALYLDQKITINRGFVIFLCDSLIILFAVFLVGWQSAIYSILSIVIASFIIGRYKSSPIKAVEVGEETLILNDAVNS</sequence>
<feature type="transmembrane region" description="Helical" evidence="6">
    <location>
        <begin position="36"/>
        <end position="56"/>
    </location>
</feature>
<reference evidence="8" key="4">
    <citation type="submission" date="2020-10" db="EMBL/GenBank/DDBJ databases">
        <authorList>
            <person name="Bassil N.M."/>
            <person name="Lloyd J.R."/>
        </authorList>
    </citation>
    <scope>NUCLEOTIDE SEQUENCE</scope>
    <source>
        <strain evidence="8">NB2006</strain>
    </source>
</reference>
<keyword evidence="4 6" id="KW-1133">Transmembrane helix</keyword>
<accession>A0A1S2L7F4</accession>
<dbReference type="RefSeq" id="WP_071318786.1">
    <property type="nucleotide sequence ID" value="NZ_CP063356.2"/>
</dbReference>
<dbReference type="KEGG" id="aia:AWH56_019325"/>
<dbReference type="GO" id="GO:0005886">
    <property type="term" value="C:plasma membrane"/>
    <property type="evidence" value="ECO:0007669"/>
    <property type="project" value="UniProtKB-SubCell"/>
</dbReference>
<feature type="transmembrane region" description="Helical" evidence="6">
    <location>
        <begin position="99"/>
        <end position="120"/>
    </location>
</feature>
<evidence type="ECO:0000313" key="9">
    <source>
        <dbReference type="Proteomes" id="UP000180175"/>
    </source>
</evidence>
<feature type="transmembrane region" description="Helical" evidence="6">
    <location>
        <begin position="141"/>
        <end position="162"/>
    </location>
</feature>
<keyword evidence="5 6" id="KW-0472">Membrane</keyword>